<proteinExistence type="predicted"/>
<dbReference type="Gramene" id="Solyc03g063168.1.1">
    <property type="protein sequence ID" value="Solyc03g063168.1.1"/>
    <property type="gene ID" value="Solyc03g063168.1"/>
</dbReference>
<dbReference type="Proteomes" id="UP000004994">
    <property type="component" value="Chromosome 3"/>
</dbReference>
<organism evidence="1">
    <name type="scientific">Solanum lycopersicum</name>
    <name type="common">Tomato</name>
    <name type="synonym">Lycopersicon esculentum</name>
    <dbReference type="NCBI Taxonomy" id="4081"/>
    <lineage>
        <taxon>Eukaryota</taxon>
        <taxon>Viridiplantae</taxon>
        <taxon>Streptophyta</taxon>
        <taxon>Embryophyta</taxon>
        <taxon>Tracheophyta</taxon>
        <taxon>Spermatophyta</taxon>
        <taxon>Magnoliopsida</taxon>
        <taxon>eudicotyledons</taxon>
        <taxon>Gunneridae</taxon>
        <taxon>Pentapetalae</taxon>
        <taxon>asterids</taxon>
        <taxon>lamiids</taxon>
        <taxon>Solanales</taxon>
        <taxon>Solanaceae</taxon>
        <taxon>Solanoideae</taxon>
        <taxon>Solaneae</taxon>
        <taxon>Solanum</taxon>
        <taxon>Solanum subgen. Lycopersicon</taxon>
    </lineage>
</organism>
<sequence length="107" mass="12318">MENANDLKNILLLPPTRIKKIMTRTGMHLTCSFKTSPFVLGLTKDNLTDVIMQTYNFNFLLDVGHGDDATNPFTLSSNVQYPSRVYEETIPMQLIFRTIIHLWIKKS</sequence>
<accession>A0A3Q7FIJ0</accession>
<name>A0A3Q7FIJ0_SOLLC</name>
<reference evidence="1" key="2">
    <citation type="submission" date="2019-01" db="UniProtKB">
        <authorList>
            <consortium name="EnsemblPlants"/>
        </authorList>
    </citation>
    <scope>IDENTIFICATION</scope>
    <source>
        <strain evidence="1">cv. Heinz 1706</strain>
    </source>
</reference>
<evidence type="ECO:0000313" key="1">
    <source>
        <dbReference type="EnsemblPlants" id="Solyc03g063168.1.1"/>
    </source>
</evidence>
<dbReference type="EnsemblPlants" id="Solyc03g063168.1.1">
    <property type="protein sequence ID" value="Solyc03g063168.1.1"/>
    <property type="gene ID" value="Solyc03g063168.1"/>
</dbReference>
<dbReference type="InParanoid" id="A0A3Q7FIJ0"/>
<evidence type="ECO:0000313" key="2">
    <source>
        <dbReference type="Proteomes" id="UP000004994"/>
    </source>
</evidence>
<dbReference type="AlphaFoldDB" id="A0A3Q7FIJ0"/>
<keyword evidence="2" id="KW-1185">Reference proteome</keyword>
<protein>
    <submittedName>
        <fullName evidence="1">Uncharacterized protein</fullName>
    </submittedName>
</protein>
<reference evidence="1" key="1">
    <citation type="journal article" date="2012" name="Nature">
        <title>The tomato genome sequence provides insights into fleshy fruit evolution.</title>
        <authorList>
            <consortium name="Tomato Genome Consortium"/>
        </authorList>
    </citation>
    <scope>NUCLEOTIDE SEQUENCE [LARGE SCALE GENOMIC DNA]</scope>
    <source>
        <strain evidence="1">cv. Heinz 1706</strain>
    </source>
</reference>